<dbReference type="InterPro" id="IPR004207">
    <property type="entry name" value="Fd_thioredoxin_Rdtase_alpha"/>
</dbReference>
<dbReference type="InterPro" id="IPR008990">
    <property type="entry name" value="Elect_transpt_acc-like_dom_sf"/>
</dbReference>
<organism evidence="6 7">
    <name type="scientific">Haematococcus lacustris</name>
    <name type="common">Green alga</name>
    <name type="synonym">Haematococcus pluvialis</name>
    <dbReference type="NCBI Taxonomy" id="44745"/>
    <lineage>
        <taxon>Eukaryota</taxon>
        <taxon>Viridiplantae</taxon>
        <taxon>Chlorophyta</taxon>
        <taxon>core chlorophytes</taxon>
        <taxon>Chlorophyceae</taxon>
        <taxon>CS clade</taxon>
        <taxon>Chlamydomonadales</taxon>
        <taxon>Haematococcaceae</taxon>
        <taxon>Haematococcus</taxon>
    </lineage>
</organism>
<evidence type="ECO:0000256" key="4">
    <source>
        <dbReference type="ARBA" id="ARBA00034490"/>
    </source>
</evidence>
<sequence length="123" mass="13009">MLASTSQRYVAAPSRPQRPLRAMVAPCASSNGTPFADGSRVKVTKPITVYHIPKHSAGVNIEGMEGEVVKNAANYKGKVLSPNLPVVVKFVTKIGDVDAKLRKNLQQPDGKCTRAAIGVARGG</sequence>
<dbReference type="PANTHER" id="PTHR46937">
    <property type="entry name" value="FERREDOXIN-THIOREDOXIN REDUCTASE, VARIABLE CHAIN"/>
    <property type="match status" value="1"/>
</dbReference>
<protein>
    <submittedName>
        <fullName evidence="6">FeThRed_A domain-containing protein</fullName>
    </submittedName>
</protein>
<dbReference type="GO" id="GO:0016491">
    <property type="term" value="F:oxidoreductase activity"/>
    <property type="evidence" value="ECO:0007669"/>
    <property type="project" value="UniProtKB-KW"/>
</dbReference>
<dbReference type="EMBL" id="BLLF01005158">
    <property type="protein sequence ID" value="GFH30809.1"/>
    <property type="molecule type" value="Genomic_DNA"/>
</dbReference>
<evidence type="ECO:0000259" key="5">
    <source>
        <dbReference type="Pfam" id="PF02941"/>
    </source>
</evidence>
<comment type="function">
    <text evidence="3">Variable subunit of the ferredoxin-thioredoxin reductase (FTR), which catalyzes the two-electron reduction of thioredoxins by the electrons provided by reduced ferredoxin.</text>
</comment>
<dbReference type="GO" id="GO:0015979">
    <property type="term" value="P:photosynthesis"/>
    <property type="evidence" value="ECO:0007669"/>
    <property type="project" value="InterPro"/>
</dbReference>
<evidence type="ECO:0000256" key="1">
    <source>
        <dbReference type="ARBA" id="ARBA00023002"/>
    </source>
</evidence>
<gene>
    <name evidence="6" type="ORF">HaLaN_29731</name>
</gene>
<name>A0A6A0AD61_HAELA</name>
<dbReference type="Proteomes" id="UP000485058">
    <property type="component" value="Unassembled WGS sequence"/>
</dbReference>
<dbReference type="Gene3D" id="2.30.30.50">
    <property type="match status" value="1"/>
</dbReference>
<reference evidence="6 7" key="1">
    <citation type="submission" date="2020-02" db="EMBL/GenBank/DDBJ databases">
        <title>Draft genome sequence of Haematococcus lacustris strain NIES-144.</title>
        <authorList>
            <person name="Morimoto D."/>
            <person name="Nakagawa S."/>
            <person name="Yoshida T."/>
            <person name="Sawayama S."/>
        </authorList>
    </citation>
    <scope>NUCLEOTIDE SEQUENCE [LARGE SCALE GENOMIC DNA]</scope>
    <source>
        <strain evidence="6 7">NIES-144</strain>
    </source>
</reference>
<evidence type="ECO:0000256" key="3">
    <source>
        <dbReference type="ARBA" id="ARBA00034474"/>
    </source>
</evidence>
<dbReference type="PANTHER" id="PTHR46937:SF4">
    <property type="entry name" value="FERREDOXIN-THIOREDOXIN REDUCTASE SUBUNIT A1, CHLOROPLASTIC"/>
    <property type="match status" value="1"/>
</dbReference>
<proteinExistence type="inferred from homology"/>
<dbReference type="SUPFAM" id="SSF50090">
    <property type="entry name" value="Electron transport accessory proteins"/>
    <property type="match status" value="1"/>
</dbReference>
<comment type="subunit">
    <text evidence="2">Heterodimer of subunit A (variable subunit) and subunit B (catalytic subunit). Heterodimeric FTR forms a complex with ferredoxin and thioredoxin.</text>
</comment>
<evidence type="ECO:0000313" key="7">
    <source>
        <dbReference type="Proteomes" id="UP000485058"/>
    </source>
</evidence>
<dbReference type="InterPro" id="IPR044166">
    <property type="entry name" value="FTRV"/>
</dbReference>
<keyword evidence="7" id="KW-1185">Reference proteome</keyword>
<dbReference type="AlphaFoldDB" id="A0A6A0AD61"/>
<evidence type="ECO:0000256" key="2">
    <source>
        <dbReference type="ARBA" id="ARBA00026011"/>
    </source>
</evidence>
<dbReference type="Pfam" id="PF02941">
    <property type="entry name" value="FeThRed_A"/>
    <property type="match status" value="1"/>
</dbReference>
<feature type="non-terminal residue" evidence="6">
    <location>
        <position position="1"/>
    </location>
</feature>
<evidence type="ECO:0000313" key="6">
    <source>
        <dbReference type="EMBL" id="GFH30809.1"/>
    </source>
</evidence>
<comment type="similarity">
    <text evidence="4">Belongs to the ferredoxin thioredoxin reductase alpha subunit family.</text>
</comment>
<accession>A0A6A0AD61</accession>
<feature type="domain" description="Ferredoxin thioredoxin reductase alpha chain" evidence="5">
    <location>
        <begin position="38"/>
        <end position="93"/>
    </location>
</feature>
<comment type="caution">
    <text evidence="6">The sequence shown here is derived from an EMBL/GenBank/DDBJ whole genome shotgun (WGS) entry which is preliminary data.</text>
</comment>
<keyword evidence="1" id="KW-0560">Oxidoreductase</keyword>